<keyword evidence="1" id="KW-0560">Oxidoreductase</keyword>
<accession>A0A7E4V3S6</accession>
<dbReference type="GO" id="GO:0016491">
    <property type="term" value="F:oxidoreductase activity"/>
    <property type="evidence" value="ECO:0007669"/>
    <property type="project" value="UniProtKB-KW"/>
</dbReference>
<protein>
    <submittedName>
        <fullName evidence="3">Uncharacterized protein</fullName>
    </submittedName>
</protein>
<dbReference type="InterPro" id="IPR042098">
    <property type="entry name" value="TauD-like_sf"/>
</dbReference>
<evidence type="ECO:0000256" key="1">
    <source>
        <dbReference type="ARBA" id="ARBA00023002"/>
    </source>
</evidence>
<evidence type="ECO:0000313" key="2">
    <source>
        <dbReference type="Proteomes" id="UP000492821"/>
    </source>
</evidence>
<keyword evidence="2" id="KW-1185">Reference proteome</keyword>
<reference evidence="2" key="1">
    <citation type="journal article" date="2013" name="Genetics">
        <title>The draft genome and transcriptome of Panagrellus redivivus are shaped by the harsh demands of a free-living lifestyle.</title>
        <authorList>
            <person name="Srinivasan J."/>
            <person name="Dillman A.R."/>
            <person name="Macchietto M.G."/>
            <person name="Heikkinen L."/>
            <person name="Lakso M."/>
            <person name="Fracchia K.M."/>
            <person name="Antoshechkin I."/>
            <person name="Mortazavi A."/>
            <person name="Wong G."/>
            <person name="Sternberg P.W."/>
        </authorList>
    </citation>
    <scope>NUCLEOTIDE SEQUENCE [LARGE SCALE GENOMIC DNA]</scope>
    <source>
        <strain evidence="2">MT8872</strain>
    </source>
</reference>
<dbReference type="Gene3D" id="3.60.130.10">
    <property type="entry name" value="Clavaminate synthase-like"/>
    <property type="match status" value="1"/>
</dbReference>
<dbReference type="Proteomes" id="UP000492821">
    <property type="component" value="Unassembled WGS sequence"/>
</dbReference>
<proteinExistence type="predicted"/>
<sequence length="303" mass="33239">MSAAMLAKRMVQPLRSCKPLSKSLQVEWEDGLRAEFPFCWLRDATAKRPALVHLDVTTKPESVHVDGSRDMVTVLWPRLRSTYSSTFLRNNAHLDSSDSSSPGSCAHSTDTVPASRTVLGGKLFLSTHQTPVAPSLVMGQCEWTSAAQEPSTLWPHLGSVPSLVVIDALQTGSALCPAQLTLIDSEAALARLAATNPKEFEFLRNCELEYTEGPFRAFHPVYELGDDGQVLSTTFNNTTRSTSITTKSLETLYLSLQKFGRACAEVAQTVNLYPGRRLIVDNRRVLLGAPAQAQRKLLLRLIG</sequence>
<dbReference type="WBParaSite" id="Pan_g16217.t1">
    <property type="protein sequence ID" value="Pan_g16217.t1"/>
    <property type="gene ID" value="Pan_g16217"/>
</dbReference>
<dbReference type="AlphaFoldDB" id="A0A7E4V3S6"/>
<reference evidence="3" key="2">
    <citation type="submission" date="2020-10" db="UniProtKB">
        <authorList>
            <consortium name="WormBaseParasite"/>
        </authorList>
    </citation>
    <scope>IDENTIFICATION</scope>
</reference>
<dbReference type="SUPFAM" id="SSF51197">
    <property type="entry name" value="Clavaminate synthase-like"/>
    <property type="match status" value="1"/>
</dbReference>
<organism evidence="2 3">
    <name type="scientific">Panagrellus redivivus</name>
    <name type="common">Microworm</name>
    <dbReference type="NCBI Taxonomy" id="6233"/>
    <lineage>
        <taxon>Eukaryota</taxon>
        <taxon>Metazoa</taxon>
        <taxon>Ecdysozoa</taxon>
        <taxon>Nematoda</taxon>
        <taxon>Chromadorea</taxon>
        <taxon>Rhabditida</taxon>
        <taxon>Tylenchina</taxon>
        <taxon>Panagrolaimomorpha</taxon>
        <taxon>Panagrolaimoidea</taxon>
        <taxon>Panagrolaimidae</taxon>
        <taxon>Panagrellus</taxon>
    </lineage>
</organism>
<name>A0A7E4V3S6_PANRE</name>
<evidence type="ECO:0000313" key="3">
    <source>
        <dbReference type="WBParaSite" id="Pan_g16217.t1"/>
    </source>
</evidence>